<proteinExistence type="predicted"/>
<dbReference type="EMBL" id="JAACJK010000011">
    <property type="protein sequence ID" value="KAF5338746.1"/>
    <property type="molecule type" value="Genomic_DNA"/>
</dbReference>
<keyword evidence="1 2" id="KW-0728">SH3 domain</keyword>
<evidence type="ECO:0000256" key="4">
    <source>
        <dbReference type="SAM" id="Phobius"/>
    </source>
</evidence>
<organism evidence="6 7">
    <name type="scientific">Ephemerocybe angulata</name>
    <dbReference type="NCBI Taxonomy" id="980116"/>
    <lineage>
        <taxon>Eukaryota</taxon>
        <taxon>Fungi</taxon>
        <taxon>Dikarya</taxon>
        <taxon>Basidiomycota</taxon>
        <taxon>Agaricomycotina</taxon>
        <taxon>Agaricomycetes</taxon>
        <taxon>Agaricomycetidae</taxon>
        <taxon>Agaricales</taxon>
        <taxon>Agaricineae</taxon>
        <taxon>Psathyrellaceae</taxon>
        <taxon>Ephemerocybe</taxon>
    </lineage>
</organism>
<dbReference type="Proteomes" id="UP000541558">
    <property type="component" value="Unassembled WGS sequence"/>
</dbReference>
<keyword evidence="4" id="KW-0472">Membrane</keyword>
<evidence type="ECO:0000313" key="6">
    <source>
        <dbReference type="EMBL" id="KAF5338746.1"/>
    </source>
</evidence>
<dbReference type="Pfam" id="PF00018">
    <property type="entry name" value="SH3_1"/>
    <property type="match status" value="1"/>
</dbReference>
<feature type="domain" description="SH3" evidence="5">
    <location>
        <begin position="290"/>
        <end position="350"/>
    </location>
</feature>
<dbReference type="SUPFAM" id="SSF50044">
    <property type="entry name" value="SH3-domain"/>
    <property type="match status" value="1"/>
</dbReference>
<dbReference type="InterPro" id="IPR035521">
    <property type="entry name" value="Fus1_SH3"/>
</dbReference>
<dbReference type="PROSITE" id="PS50002">
    <property type="entry name" value="SH3"/>
    <property type="match status" value="1"/>
</dbReference>
<evidence type="ECO:0000259" key="5">
    <source>
        <dbReference type="PROSITE" id="PS50002"/>
    </source>
</evidence>
<feature type="region of interest" description="Disordered" evidence="3">
    <location>
        <begin position="95"/>
        <end position="143"/>
    </location>
</feature>
<dbReference type="OrthoDB" id="5340910at2759"/>
<keyword evidence="4" id="KW-1133">Transmembrane helix</keyword>
<protein>
    <recommendedName>
        <fullName evidence="5">SH3 domain-containing protein</fullName>
    </recommendedName>
</protein>
<dbReference type="CDD" id="cd11854">
    <property type="entry name" value="SH3_Fus1p"/>
    <property type="match status" value="1"/>
</dbReference>
<evidence type="ECO:0000256" key="3">
    <source>
        <dbReference type="SAM" id="MobiDB-lite"/>
    </source>
</evidence>
<gene>
    <name evidence="6" type="ORF">D9611_013355</name>
</gene>
<feature type="compositionally biased region" description="Polar residues" evidence="3">
    <location>
        <begin position="121"/>
        <end position="133"/>
    </location>
</feature>
<feature type="transmembrane region" description="Helical" evidence="4">
    <location>
        <begin position="152"/>
        <end position="172"/>
    </location>
</feature>
<keyword evidence="4" id="KW-0812">Transmembrane</keyword>
<dbReference type="InterPro" id="IPR001452">
    <property type="entry name" value="SH3_domain"/>
</dbReference>
<evidence type="ECO:0000256" key="1">
    <source>
        <dbReference type="ARBA" id="ARBA00022443"/>
    </source>
</evidence>
<sequence>MHRLIRRRHPDEAPGLHPVFKRVPQVNIEGIAADSNDVDAVGENLLPQFTPITITVTRTIFPVPDPTISTTMPTGDYNHDSPYQPMETLLPTTMETTSAETTTTSSTSTQTSTSTPRTSTIVNNQGVINNDGTPNVDPVSGNSKPKKMSTGVLLGVIILCLFLVIAVVIFFVRRRYVRRRQKLRKGWKNSKLSRRLSDGLGQNERKAAPLLPTEHVQTFMRNSNPSNPSRPSIAFMALPSPSETPVALSISAPPPSFGNETAAFAPPTSKRQPSPLSKPPIYGPSITTTLSQPISTVVSTFITTLPDELSITIGEAIRVLAEYDDGWALCLKPNGQQGMVPMECLDGRFSTALDDMLDFSRGVGGNRRRVSSLQPATGNIGRF</sequence>
<accession>A0A8H5CCU8</accession>
<reference evidence="6 7" key="1">
    <citation type="journal article" date="2020" name="ISME J.">
        <title>Uncovering the hidden diversity of litter-decomposition mechanisms in mushroom-forming fungi.</title>
        <authorList>
            <person name="Floudas D."/>
            <person name="Bentzer J."/>
            <person name="Ahren D."/>
            <person name="Johansson T."/>
            <person name="Persson P."/>
            <person name="Tunlid A."/>
        </authorList>
    </citation>
    <scope>NUCLEOTIDE SEQUENCE [LARGE SCALE GENOMIC DNA]</scope>
    <source>
        <strain evidence="6 7">CBS 175.51</strain>
    </source>
</reference>
<keyword evidence="7" id="KW-1185">Reference proteome</keyword>
<dbReference type="InterPro" id="IPR036028">
    <property type="entry name" value="SH3-like_dom_sf"/>
</dbReference>
<dbReference type="Gene3D" id="2.30.30.40">
    <property type="entry name" value="SH3 Domains"/>
    <property type="match status" value="1"/>
</dbReference>
<comment type="caution">
    <text evidence="6">The sequence shown here is derived from an EMBL/GenBank/DDBJ whole genome shotgun (WGS) entry which is preliminary data.</text>
</comment>
<dbReference type="AlphaFoldDB" id="A0A8H5CCU8"/>
<evidence type="ECO:0000313" key="7">
    <source>
        <dbReference type="Proteomes" id="UP000541558"/>
    </source>
</evidence>
<feature type="region of interest" description="Disordered" evidence="3">
    <location>
        <begin position="259"/>
        <end position="278"/>
    </location>
</feature>
<feature type="compositionally biased region" description="Low complexity" evidence="3">
    <location>
        <begin position="95"/>
        <end position="120"/>
    </location>
</feature>
<name>A0A8H5CCU8_9AGAR</name>
<evidence type="ECO:0000256" key="2">
    <source>
        <dbReference type="PROSITE-ProRule" id="PRU00192"/>
    </source>
</evidence>